<keyword evidence="2" id="KW-0813">Transport</keyword>
<keyword evidence="6 10" id="KW-0472">Membrane</keyword>
<keyword evidence="7" id="KW-1071">Ligand-gated ion channel</keyword>
<feature type="transmembrane region" description="Helical" evidence="10">
    <location>
        <begin position="73"/>
        <end position="90"/>
    </location>
</feature>
<dbReference type="Pfam" id="PF00520">
    <property type="entry name" value="Ion_trans"/>
    <property type="match status" value="1"/>
</dbReference>
<evidence type="ECO:0000256" key="3">
    <source>
        <dbReference type="ARBA" id="ARBA00022692"/>
    </source>
</evidence>
<keyword evidence="4 10" id="KW-1133">Transmembrane helix</keyword>
<dbReference type="InterPro" id="IPR014710">
    <property type="entry name" value="RmlC-like_jellyroll"/>
</dbReference>
<sequence length="750" mass="84220">MSLERSITEHRRGTIDARRGTVDPRSSRISSISQHQDSGKRYSQTVNPIDNTTVMLADGDYWLMFRPTSPRRLAWDILMMFLLIYVAIVAPYRIGFGADASGNWKTWETVLDMLFILDLFVNFRTGYFFEEEEVMEQNRVAKHYLKTWFLLDFLSSIPFDLMEAGLKDTSYAKLMKSGKFVKVFRMLRITKMVRFMKGSVIAEQFDDWVNMAASRHTMRMCKLLIGTMFASHLNCCLWAGIGNAGDEDTGSWILFYDAYLSHEDGFDINDLGSKYLAAMYWSIQTMTTVGYGDIVPQNDSERAYSIFSMILGGGYYGFIVATMASLVSNLDANAKSYYEKMDNVTSYMKKRKFPKVLFRKMRKYYKHYFEQRTALNETEILDDLSSQLRTEVALFLIHDIVYNIDLFHDLTPEMLAKLLTVLKPLQIGSGEVLSVAGEIGREMYIVISGELKMTKPGGDPNGTILNPGEYFGELCALDINPINLSTTKAASPCDLYSLSRDDVFNTFRDMPEVLGHMKDVALETFVIDHKLDAEAKEEDQVLTDFLKNQTAEAVHHKTSNTKVDTRKKAKVKMTIPGREGEEGSGGGRDQRGTLTSKIMGKAALDLDIDEELPVRVSGDVERRMEALENKLDKVLTALAGGGLANQNQNGGQRMSNASQMRQMALKEEHDLKLEKKILKRVGSFTDKNGSSSALQDEIGREAQAAVQHRRQSMATDQNRAGSGSPSKLSPSKSNSGSSLGRLEEDGGDGD</sequence>
<evidence type="ECO:0000259" key="11">
    <source>
        <dbReference type="PROSITE" id="PS50042"/>
    </source>
</evidence>
<feature type="transmembrane region" description="Helical" evidence="10">
    <location>
        <begin position="223"/>
        <end position="241"/>
    </location>
</feature>
<dbReference type="FunFam" id="1.10.287.70:FF:000123">
    <property type="entry name" value="Potassium channel KAT3"/>
    <property type="match status" value="1"/>
</dbReference>
<dbReference type="SMART" id="SM00100">
    <property type="entry name" value="cNMP"/>
    <property type="match status" value="1"/>
</dbReference>
<dbReference type="Proteomes" id="UP001165122">
    <property type="component" value="Unassembled WGS sequence"/>
</dbReference>
<keyword evidence="3 10" id="KW-0812">Transmembrane</keyword>
<gene>
    <name evidence="12" type="ORF">TrLO_g8932</name>
</gene>
<dbReference type="OrthoDB" id="432483at2759"/>
<name>A0A9W7FV81_9STRA</name>
<evidence type="ECO:0000313" key="12">
    <source>
        <dbReference type="EMBL" id="GMI18551.1"/>
    </source>
</evidence>
<dbReference type="InterPro" id="IPR005821">
    <property type="entry name" value="Ion_trans_dom"/>
</dbReference>
<dbReference type="PANTHER" id="PTHR47823">
    <property type="entry name" value="ION_TRANS DOMAIN-CONTAINING PROTEIN"/>
    <property type="match status" value="1"/>
</dbReference>
<dbReference type="PANTHER" id="PTHR47823:SF9">
    <property type="entry name" value="CHROMOSOME UNDETERMINED SCAFFOLD_10, WHOLE GENOME SHOTGUN SEQUENCE"/>
    <property type="match status" value="1"/>
</dbReference>
<keyword evidence="8" id="KW-0407">Ion channel</keyword>
<keyword evidence="5" id="KW-0406">Ion transport</keyword>
<dbReference type="PRINTS" id="PR01463">
    <property type="entry name" value="EAGCHANLFMLY"/>
</dbReference>
<dbReference type="InterPro" id="IPR003938">
    <property type="entry name" value="K_chnl_volt-dep_EAG/ELK/ERG"/>
</dbReference>
<dbReference type="PROSITE" id="PS50042">
    <property type="entry name" value="CNMP_BINDING_3"/>
    <property type="match status" value="1"/>
</dbReference>
<keyword evidence="13" id="KW-1185">Reference proteome</keyword>
<dbReference type="GO" id="GO:0005249">
    <property type="term" value="F:voltage-gated potassium channel activity"/>
    <property type="evidence" value="ECO:0007669"/>
    <property type="project" value="InterPro"/>
</dbReference>
<evidence type="ECO:0000313" key="13">
    <source>
        <dbReference type="Proteomes" id="UP001165122"/>
    </source>
</evidence>
<feature type="domain" description="Cyclic nucleotide-binding" evidence="11">
    <location>
        <begin position="406"/>
        <end position="501"/>
    </location>
</feature>
<accession>A0A9W7FV81</accession>
<dbReference type="EMBL" id="BRXW01000338">
    <property type="protein sequence ID" value="GMI18551.1"/>
    <property type="molecule type" value="Genomic_DNA"/>
</dbReference>
<evidence type="ECO:0000256" key="5">
    <source>
        <dbReference type="ARBA" id="ARBA00023065"/>
    </source>
</evidence>
<dbReference type="InterPro" id="IPR000595">
    <property type="entry name" value="cNMP-bd_dom"/>
</dbReference>
<feature type="transmembrane region" description="Helical" evidence="10">
    <location>
        <begin position="306"/>
        <end position="327"/>
    </location>
</feature>
<reference evidence="13" key="1">
    <citation type="journal article" date="2023" name="Commun. Biol.">
        <title>Genome analysis of Parmales, the sister group of diatoms, reveals the evolutionary specialization of diatoms from phago-mixotrophs to photoautotrophs.</title>
        <authorList>
            <person name="Ban H."/>
            <person name="Sato S."/>
            <person name="Yoshikawa S."/>
            <person name="Yamada K."/>
            <person name="Nakamura Y."/>
            <person name="Ichinomiya M."/>
            <person name="Sato N."/>
            <person name="Blanc-Mathieu R."/>
            <person name="Endo H."/>
            <person name="Kuwata A."/>
            <person name="Ogata H."/>
        </authorList>
    </citation>
    <scope>NUCLEOTIDE SEQUENCE [LARGE SCALE GENOMIC DNA]</scope>
    <source>
        <strain evidence="13">NIES 3700</strain>
    </source>
</reference>
<protein>
    <recommendedName>
        <fullName evidence="11">Cyclic nucleotide-binding domain-containing protein</fullName>
    </recommendedName>
</protein>
<dbReference type="Gene3D" id="2.60.120.10">
    <property type="entry name" value="Jelly Rolls"/>
    <property type="match status" value="1"/>
</dbReference>
<evidence type="ECO:0000256" key="2">
    <source>
        <dbReference type="ARBA" id="ARBA00022448"/>
    </source>
</evidence>
<evidence type="ECO:0000256" key="7">
    <source>
        <dbReference type="ARBA" id="ARBA00023286"/>
    </source>
</evidence>
<dbReference type="Gene3D" id="1.10.287.70">
    <property type="match status" value="1"/>
</dbReference>
<feature type="compositionally biased region" description="Basic and acidic residues" evidence="9">
    <location>
        <begin position="1"/>
        <end position="26"/>
    </location>
</feature>
<dbReference type="AlphaFoldDB" id="A0A9W7FV81"/>
<feature type="region of interest" description="Disordered" evidence="9">
    <location>
        <begin position="1"/>
        <end position="43"/>
    </location>
</feature>
<organism evidence="12 13">
    <name type="scientific">Triparma laevis f. longispina</name>
    <dbReference type="NCBI Taxonomy" id="1714387"/>
    <lineage>
        <taxon>Eukaryota</taxon>
        <taxon>Sar</taxon>
        <taxon>Stramenopiles</taxon>
        <taxon>Ochrophyta</taxon>
        <taxon>Bolidophyceae</taxon>
        <taxon>Parmales</taxon>
        <taxon>Triparmaceae</taxon>
        <taxon>Triparma</taxon>
    </lineage>
</organism>
<proteinExistence type="predicted"/>
<dbReference type="SUPFAM" id="SSF81324">
    <property type="entry name" value="Voltage-gated potassium channels"/>
    <property type="match status" value="1"/>
</dbReference>
<feature type="region of interest" description="Disordered" evidence="9">
    <location>
        <begin position="701"/>
        <end position="750"/>
    </location>
</feature>
<dbReference type="InterPro" id="IPR018490">
    <property type="entry name" value="cNMP-bd_dom_sf"/>
</dbReference>
<comment type="subcellular location">
    <subcellularLocation>
        <location evidence="1">Membrane</location>
        <topology evidence="1">Multi-pass membrane protein</topology>
    </subcellularLocation>
</comment>
<evidence type="ECO:0000256" key="4">
    <source>
        <dbReference type="ARBA" id="ARBA00022989"/>
    </source>
</evidence>
<comment type="caution">
    <text evidence="12">The sequence shown here is derived from an EMBL/GenBank/DDBJ whole genome shotgun (WGS) entry which is preliminary data.</text>
</comment>
<evidence type="ECO:0000256" key="9">
    <source>
        <dbReference type="SAM" id="MobiDB-lite"/>
    </source>
</evidence>
<evidence type="ECO:0000256" key="8">
    <source>
        <dbReference type="ARBA" id="ARBA00023303"/>
    </source>
</evidence>
<dbReference type="FunFam" id="1.10.287.630:FF:000001">
    <property type="entry name" value="Cyclic nucleotide-gated channel alpha 3"/>
    <property type="match status" value="1"/>
</dbReference>
<dbReference type="GO" id="GO:0016020">
    <property type="term" value="C:membrane"/>
    <property type="evidence" value="ECO:0007669"/>
    <property type="project" value="UniProtKB-SubCell"/>
</dbReference>
<dbReference type="Gene3D" id="1.10.287.630">
    <property type="entry name" value="Helix hairpin bin"/>
    <property type="match status" value="1"/>
</dbReference>
<evidence type="ECO:0000256" key="6">
    <source>
        <dbReference type="ARBA" id="ARBA00023136"/>
    </source>
</evidence>
<dbReference type="SUPFAM" id="SSF51206">
    <property type="entry name" value="cAMP-binding domain-like"/>
    <property type="match status" value="1"/>
</dbReference>
<dbReference type="CDD" id="cd00038">
    <property type="entry name" value="CAP_ED"/>
    <property type="match status" value="1"/>
</dbReference>
<evidence type="ECO:0000256" key="10">
    <source>
        <dbReference type="SAM" id="Phobius"/>
    </source>
</evidence>
<feature type="compositionally biased region" description="Low complexity" evidence="9">
    <location>
        <begin position="721"/>
        <end position="740"/>
    </location>
</feature>
<evidence type="ECO:0000256" key="1">
    <source>
        <dbReference type="ARBA" id="ARBA00004141"/>
    </source>
</evidence>
<dbReference type="Pfam" id="PF00027">
    <property type="entry name" value="cNMP_binding"/>
    <property type="match status" value="1"/>
</dbReference>